<dbReference type="Pfam" id="PF04389">
    <property type="entry name" value="Peptidase_M28"/>
    <property type="match status" value="1"/>
</dbReference>
<organism evidence="3 4">
    <name type="scientific">Cohnella phaseoli</name>
    <dbReference type="NCBI Taxonomy" id="456490"/>
    <lineage>
        <taxon>Bacteria</taxon>
        <taxon>Bacillati</taxon>
        <taxon>Bacillota</taxon>
        <taxon>Bacilli</taxon>
        <taxon>Bacillales</taxon>
        <taxon>Paenibacillaceae</taxon>
        <taxon>Cohnella</taxon>
    </lineage>
</organism>
<protein>
    <submittedName>
        <fullName evidence="3">Peptidase M28-like protein</fullName>
    </submittedName>
</protein>
<dbReference type="EMBL" id="QRDZ01000052">
    <property type="protein sequence ID" value="RED53000.1"/>
    <property type="molecule type" value="Genomic_DNA"/>
</dbReference>
<feature type="domain" description="Peptidase M28" evidence="2">
    <location>
        <begin position="220"/>
        <end position="417"/>
    </location>
</feature>
<dbReference type="PANTHER" id="PTHR12147:SF26">
    <property type="entry name" value="PEPTIDASE M28 DOMAIN-CONTAINING PROTEIN"/>
    <property type="match status" value="1"/>
</dbReference>
<keyword evidence="4" id="KW-1185">Reference proteome</keyword>
<dbReference type="Proteomes" id="UP000256977">
    <property type="component" value="Unassembled WGS sequence"/>
</dbReference>
<dbReference type="Gene3D" id="3.50.30.30">
    <property type="match status" value="1"/>
</dbReference>
<proteinExistence type="predicted"/>
<dbReference type="RefSeq" id="WP_181918161.1">
    <property type="nucleotide sequence ID" value="NZ_QRDZ01000052.1"/>
</dbReference>
<feature type="chain" id="PRO_5039554946" evidence="1">
    <location>
        <begin position="24"/>
        <end position="661"/>
    </location>
</feature>
<dbReference type="AlphaFoldDB" id="A0A3D9HU92"/>
<accession>A0A3D9HU92</accession>
<dbReference type="PROSITE" id="PS51257">
    <property type="entry name" value="PROKAR_LIPOPROTEIN"/>
    <property type="match status" value="1"/>
</dbReference>
<sequence length="661" mass="74839">MRRKNRLFLFPLLLTLTACNLTSAPEKKITGGDYPSIIHDLTTPQMGGRLTGTSGNKKAEEFISEHFQNINLQPYLGDSYAMPYEHETHISDSESLELQIIYRNGSSDTLVYGIDYLEQKMPFHYENSGKLTFDLNDPELSKRILIAESTEGLSKLQDKSPLMVLVVKETFKRYLLTQSSDIPTLQISKEKYELLKEKQSEIEKVTFKSDIKTKKTAESNIVGVIKGNGGQDHREAIVISAHFDSLGSVGDLKYQGATDNATGISALIQLAYNIKQHSDNRPLHPDILFVAFNGEESGRQGSKAFVKEVQESSIYSQIYNINLDCIGVKDGGSYLLIGNEPNSGLAATLERYFGEHNFPLQLQQGGFESDHNSFAEKQIQAVTIGQENVPFIHTSNDTVDQIDYDSLQQFVTALFNFVVSIHHIEETEQVTDLEAVPLSESEIAEFEKAQQTIEEAQRVMKLGQYQIIGDKKQSYAVVNNYAVFDQVHDVEQLIEGLNIPEKWTDYAIDTVGVNTNFQLTPEKIQESDFNQIYQFDTIVPTNIQDIDLRYKRNTTEYLQIYISRTPFINESDHENSAQITTESLEYKNKQYDVHSADRSIFISTEVEIEDKTFYVKLMQGRKKNQEESGGLTLSWSIEDKESALSIAHDLQLEELLRTIGI</sequence>
<evidence type="ECO:0000256" key="1">
    <source>
        <dbReference type="SAM" id="SignalP"/>
    </source>
</evidence>
<name>A0A3D9HU92_9BACL</name>
<dbReference type="InterPro" id="IPR007484">
    <property type="entry name" value="Peptidase_M28"/>
</dbReference>
<evidence type="ECO:0000259" key="2">
    <source>
        <dbReference type="Pfam" id="PF04389"/>
    </source>
</evidence>
<dbReference type="Gene3D" id="3.40.630.10">
    <property type="entry name" value="Zn peptidases"/>
    <property type="match status" value="1"/>
</dbReference>
<dbReference type="GO" id="GO:0006508">
    <property type="term" value="P:proteolysis"/>
    <property type="evidence" value="ECO:0007669"/>
    <property type="project" value="InterPro"/>
</dbReference>
<comment type="caution">
    <text evidence="3">The sequence shown here is derived from an EMBL/GenBank/DDBJ whole genome shotgun (WGS) entry which is preliminary data.</text>
</comment>
<dbReference type="InterPro" id="IPR045175">
    <property type="entry name" value="M28_fam"/>
</dbReference>
<dbReference type="SUPFAM" id="SSF53187">
    <property type="entry name" value="Zn-dependent exopeptidases"/>
    <property type="match status" value="1"/>
</dbReference>
<feature type="signal peptide" evidence="1">
    <location>
        <begin position="1"/>
        <end position="23"/>
    </location>
</feature>
<gene>
    <name evidence="3" type="ORF">DFP98_1528</name>
</gene>
<evidence type="ECO:0000313" key="3">
    <source>
        <dbReference type="EMBL" id="RED53000.1"/>
    </source>
</evidence>
<evidence type="ECO:0000313" key="4">
    <source>
        <dbReference type="Proteomes" id="UP000256977"/>
    </source>
</evidence>
<dbReference type="GO" id="GO:0008235">
    <property type="term" value="F:metalloexopeptidase activity"/>
    <property type="evidence" value="ECO:0007669"/>
    <property type="project" value="InterPro"/>
</dbReference>
<reference evidence="3 4" key="1">
    <citation type="submission" date="2018-07" db="EMBL/GenBank/DDBJ databases">
        <title>Genomic Encyclopedia of Type Strains, Phase III (KMG-III): the genomes of soil and plant-associated and newly described type strains.</title>
        <authorList>
            <person name="Whitman W."/>
        </authorList>
    </citation>
    <scope>NUCLEOTIDE SEQUENCE [LARGE SCALE GENOMIC DNA]</scope>
    <source>
        <strain evidence="3 4">CECT 7287</strain>
    </source>
</reference>
<dbReference type="PANTHER" id="PTHR12147">
    <property type="entry name" value="METALLOPEPTIDASE M28 FAMILY MEMBER"/>
    <property type="match status" value="1"/>
</dbReference>
<keyword evidence="1" id="KW-0732">Signal</keyword>